<evidence type="ECO:0000313" key="2">
    <source>
        <dbReference type="Proteomes" id="UP000724584"/>
    </source>
</evidence>
<keyword evidence="2" id="KW-1185">Reference proteome</keyword>
<accession>A0ACB7PFM1</accession>
<sequence>MASEDPTEAVPHDVPLSDGLVKRIASIQLITESHGPGSVGDPSSGNWTWFEVCIVGSTESGTKERRWMSHENAFLTNSHAWREGRIFGAEHGLLKFLKESPLKVRAYAYFNWTIAVRRVFLVFNIGCETFTQDLRLGSAACSPILVAGRTVEAPTDELLKGGPGEKVSYQTVAEGKIVSVSENQPENRPENQPKIVIYKAAKLEEMKAIKEPPGIPFNRLLVVMDASAFNKPEDYRHLSWDQAVEDFWNEEADNPFHLLIRLGHEGALYKPPHSKNKKNRQVLIFDSRNPQGHFLQPYFRRKGFDEEAQRALEGNLQAAYLAGLAASLAKESEKSLEWLCETQVKEAATIALRWSRRYAAAIESARRGKESPRPPTWQSMKLETKNDPVLIPIRLEDDRNTSGSLVFRAMPYNPIKHAAWDIVRKGREAVLSLVPTARFKGLATADRNEVERFRSIAHEIQDYVDKGKTDPKPKPLSIAVFGQPGSGKSFGIEQVILSIMEECGKKDEMKTLKFDLSQFQQPSDLQTAFETIRDQSMRGKMPVVFFDEFDTTFNHEPLYWVQHLLNPIEFGEWKTKAGTKTQLGRGIFVFIGGTAKTRDEFRDPKNDKKLKGPSASCSDPEDKEDEGEADSSSVSTPPSTPGGVALDREALETFLKEQLGEENTAPGRPIDVEISGKKSYTHLVDDFYKVREQTVSGKTPLVFIHGFDTELTSSTGDGKSKTEPLGWLKYFLAPMQDGAFMDGGFSRPLGRAIFVFIGGESGHIKSFLDCQDDQNKDQNQHAADVFRRAKGPDFMSRLQGYVKPDMGSFDCLKTVIERYKDSGKAKPLSLGFFQDPEPKQPDQTPEDPQISTASKGTEADKLQSDRRSKFVAVVGDRYVDILGPDRVDEKDEMFVLRRAILLRSMLDRLPESPQSQKIKLNDKVLNALLRVPRFHHGARSLEAIISMSRLTKGSWNYYKELNLSEDEKLQLGLHVDQREFEALLKKKPLTPEDETDPILVKRRFELQQHSVKIIGVAKQTEGDVTAWVKPAQGGAGRSEKVAPEYRCPQQVIIDKGKQGL</sequence>
<dbReference type="Proteomes" id="UP000724584">
    <property type="component" value="Unassembled WGS sequence"/>
</dbReference>
<protein>
    <submittedName>
        <fullName evidence="1">Uncharacterized protein</fullName>
    </submittedName>
</protein>
<organism evidence="1 2">
    <name type="scientific">Chaetomium tenue</name>
    <dbReference type="NCBI Taxonomy" id="1854479"/>
    <lineage>
        <taxon>Eukaryota</taxon>
        <taxon>Fungi</taxon>
        <taxon>Dikarya</taxon>
        <taxon>Ascomycota</taxon>
        <taxon>Pezizomycotina</taxon>
        <taxon>Sordariomycetes</taxon>
        <taxon>Sordariomycetidae</taxon>
        <taxon>Sordariales</taxon>
        <taxon>Chaetomiaceae</taxon>
        <taxon>Chaetomium</taxon>
    </lineage>
</organism>
<comment type="caution">
    <text evidence="1">The sequence shown here is derived from an EMBL/GenBank/DDBJ whole genome shotgun (WGS) entry which is preliminary data.</text>
</comment>
<gene>
    <name evidence="1" type="ORF">F5144DRAFT_610938</name>
</gene>
<evidence type="ECO:0000313" key="1">
    <source>
        <dbReference type="EMBL" id="KAH6636143.1"/>
    </source>
</evidence>
<name>A0ACB7PFM1_9PEZI</name>
<dbReference type="EMBL" id="JAGIZQ010000003">
    <property type="protein sequence ID" value="KAH6636143.1"/>
    <property type="molecule type" value="Genomic_DNA"/>
</dbReference>
<proteinExistence type="predicted"/>
<reference evidence="1 2" key="1">
    <citation type="journal article" date="2021" name="Nat. Commun.">
        <title>Genetic determinants of endophytism in the Arabidopsis root mycobiome.</title>
        <authorList>
            <person name="Mesny F."/>
            <person name="Miyauchi S."/>
            <person name="Thiergart T."/>
            <person name="Pickel B."/>
            <person name="Atanasova L."/>
            <person name="Karlsson M."/>
            <person name="Huettel B."/>
            <person name="Barry K.W."/>
            <person name="Haridas S."/>
            <person name="Chen C."/>
            <person name="Bauer D."/>
            <person name="Andreopoulos W."/>
            <person name="Pangilinan J."/>
            <person name="LaButti K."/>
            <person name="Riley R."/>
            <person name="Lipzen A."/>
            <person name="Clum A."/>
            <person name="Drula E."/>
            <person name="Henrissat B."/>
            <person name="Kohler A."/>
            <person name="Grigoriev I.V."/>
            <person name="Martin F.M."/>
            <person name="Hacquard S."/>
        </authorList>
    </citation>
    <scope>NUCLEOTIDE SEQUENCE [LARGE SCALE GENOMIC DNA]</scope>
    <source>
        <strain evidence="1 2">MPI-SDFR-AT-0079</strain>
    </source>
</reference>